<keyword evidence="3" id="KW-1185">Reference proteome</keyword>
<name>A0ABY3WP38_9ACTN</name>
<protein>
    <submittedName>
        <fullName evidence="2">MarR family transcriptional regulator</fullName>
    </submittedName>
</protein>
<dbReference type="InterPro" id="IPR000835">
    <property type="entry name" value="HTH_MarR-typ"/>
</dbReference>
<dbReference type="Proteomes" id="UP000828924">
    <property type="component" value="Chromosome"/>
</dbReference>
<dbReference type="Gene3D" id="1.10.10.10">
    <property type="entry name" value="Winged helix-like DNA-binding domain superfamily/Winged helix DNA-binding domain"/>
    <property type="match status" value="1"/>
</dbReference>
<dbReference type="SUPFAM" id="SSF46785">
    <property type="entry name" value="Winged helix' DNA-binding domain"/>
    <property type="match status" value="1"/>
</dbReference>
<dbReference type="RefSeq" id="WP_242330882.1">
    <property type="nucleotide sequence ID" value="NZ_CP071872.1"/>
</dbReference>
<reference evidence="2 3" key="1">
    <citation type="submission" date="2021-03" db="EMBL/GenBank/DDBJ databases">
        <title>Complete genome of Streptomyces formicae strain 1H-GS9 (DSM 100524).</title>
        <authorList>
            <person name="Atanasov K.E."/>
            <person name="Altabella T."/>
            <person name="Ferrer A."/>
        </authorList>
    </citation>
    <scope>NUCLEOTIDE SEQUENCE [LARGE SCALE GENOMIC DNA]</scope>
    <source>
        <strain evidence="2 3">1H-GS9</strain>
    </source>
</reference>
<evidence type="ECO:0000313" key="3">
    <source>
        <dbReference type="Proteomes" id="UP000828924"/>
    </source>
</evidence>
<dbReference type="InterPro" id="IPR036390">
    <property type="entry name" value="WH_DNA-bd_sf"/>
</dbReference>
<organism evidence="2 3">
    <name type="scientific">Streptomyces formicae</name>
    <dbReference type="NCBI Taxonomy" id="1616117"/>
    <lineage>
        <taxon>Bacteria</taxon>
        <taxon>Bacillati</taxon>
        <taxon>Actinomycetota</taxon>
        <taxon>Actinomycetes</taxon>
        <taxon>Kitasatosporales</taxon>
        <taxon>Streptomycetaceae</taxon>
        <taxon>Streptomyces</taxon>
    </lineage>
</organism>
<proteinExistence type="predicted"/>
<dbReference type="InterPro" id="IPR036388">
    <property type="entry name" value="WH-like_DNA-bd_sf"/>
</dbReference>
<evidence type="ECO:0000259" key="1">
    <source>
        <dbReference type="PROSITE" id="PS50995"/>
    </source>
</evidence>
<dbReference type="Pfam" id="PF12802">
    <property type="entry name" value="MarR_2"/>
    <property type="match status" value="1"/>
</dbReference>
<feature type="domain" description="HTH marR-type" evidence="1">
    <location>
        <begin position="9"/>
        <end position="145"/>
    </location>
</feature>
<dbReference type="PANTHER" id="PTHR33164:SF43">
    <property type="entry name" value="HTH-TYPE TRANSCRIPTIONAL REPRESSOR YETL"/>
    <property type="match status" value="1"/>
</dbReference>
<dbReference type="PANTHER" id="PTHR33164">
    <property type="entry name" value="TRANSCRIPTIONAL REGULATOR, MARR FAMILY"/>
    <property type="match status" value="1"/>
</dbReference>
<dbReference type="PROSITE" id="PS50995">
    <property type="entry name" value="HTH_MARR_2"/>
    <property type="match status" value="1"/>
</dbReference>
<gene>
    <name evidence="2" type="ORF">J4032_12685</name>
</gene>
<sequence length="152" mass="17276">MEPSFRGLDDYLGFWLRRLSDTVAARLEQDLAEYGVTVSQWDVLISIYRQDAVTAQDVAALMDINPSAVSRLVDRLEAKKLLARKADPRSRRRLLLVLTDEGTALIPRLSAAVDRHDKHFFGDLDDSQRAELKERLVGLLLRSREQNADDGR</sequence>
<evidence type="ECO:0000313" key="2">
    <source>
        <dbReference type="EMBL" id="UNM12276.1"/>
    </source>
</evidence>
<dbReference type="SMART" id="SM00347">
    <property type="entry name" value="HTH_MARR"/>
    <property type="match status" value="1"/>
</dbReference>
<accession>A0ABY3WP38</accession>
<dbReference type="InterPro" id="IPR039422">
    <property type="entry name" value="MarR/SlyA-like"/>
</dbReference>
<dbReference type="EMBL" id="CP071872">
    <property type="protein sequence ID" value="UNM12276.1"/>
    <property type="molecule type" value="Genomic_DNA"/>
</dbReference>